<proteinExistence type="predicted"/>
<sequence length="247" mass="29485">MIPEYRLFNHLLLLKSNYFFKREIKKKIGHLKAKDYRNTYNLIFNSNQNLMFMKIISVYLYFNKISYKEYLRLVANFILTISALIPTFKRQEKQLDDYQNAKELLLLLGCKDQIKVWFDDTSKVVLPDFLINNSNLKKESLLIIKRLVNISGNIFINLTKNETNIKNNYEFGSLLMLFYLLDLETRKTLLTKDSTDLNLKAFFSYETLFTNKLIILDELVKCAMRLEQTNFNFYIRIMNYSLLGNYQ</sequence>
<dbReference type="Proteomes" id="UP001163387">
    <property type="component" value="Chromosome"/>
</dbReference>
<name>A0ABM8BXA6_9MOLU</name>
<dbReference type="EMBL" id="AP026933">
    <property type="protein sequence ID" value="BDT04508.1"/>
    <property type="molecule type" value="Genomic_DNA"/>
</dbReference>
<evidence type="ECO:0000313" key="2">
    <source>
        <dbReference type="Proteomes" id="UP001163387"/>
    </source>
</evidence>
<keyword evidence="2" id="KW-1185">Reference proteome</keyword>
<accession>A0ABM8BXA6</accession>
<organism evidence="1 2">
    <name type="scientific">Spiroplasma ixodetis</name>
    <dbReference type="NCBI Taxonomy" id="2141"/>
    <lineage>
        <taxon>Bacteria</taxon>
        <taxon>Bacillati</taxon>
        <taxon>Mycoplasmatota</taxon>
        <taxon>Mollicutes</taxon>
        <taxon>Entomoplasmatales</taxon>
        <taxon>Spiroplasmataceae</taxon>
        <taxon>Spiroplasma</taxon>
    </lineage>
</organism>
<protein>
    <submittedName>
        <fullName evidence="1">Uncharacterized protein</fullName>
    </submittedName>
</protein>
<evidence type="ECO:0000313" key="1">
    <source>
        <dbReference type="EMBL" id="BDT04508.1"/>
    </source>
</evidence>
<gene>
    <name evidence="1" type="ORF">SHM_21540</name>
</gene>
<dbReference type="RefSeq" id="WP_281748265.1">
    <property type="nucleotide sequence ID" value="NZ_AP026933.1"/>
</dbReference>
<reference evidence="1 2" key="1">
    <citation type="journal article" date="2022" name="Front. Microbiol.">
        <title>Male-killing mechanisms vary between Spiroplasma species.</title>
        <authorList>
            <person name="Arai H."/>
            <person name="Inoue M."/>
            <person name="Kageyama D."/>
        </authorList>
    </citation>
    <scope>NUCLEOTIDE SEQUENCE [LARGE SCALE GENOMIC DNA]</scope>
    <source>
        <strain evidence="2">sHm</strain>
    </source>
</reference>